<keyword evidence="5" id="KW-0687">Ribonucleoprotein</keyword>
<comment type="similarity">
    <text evidence="2">Belongs to the mitochondrion-specific ribosomal protein mL50 family.</text>
</comment>
<dbReference type="InterPro" id="IPR018305">
    <property type="entry name" value="Ribosomal_m50"/>
</dbReference>
<accession>K1Q9L1</accession>
<evidence type="ECO:0000313" key="8">
    <source>
        <dbReference type="EMBL" id="EKC33437.1"/>
    </source>
</evidence>
<name>K1Q9L1_MAGGI</name>
<keyword evidence="3 8" id="KW-0689">Ribosomal protein</keyword>
<sequence>MSKMSLARTTFSSQPFLVLSKAVYPGHVQSCNRKVLTNIFKRRIKEEEPKPMAEIEPERAPVKFSNYTENNLKKRTSIQTRRAYLPPEDVEGKVHRIVKEVYGKTADVQNIDLDEDRRKKFTVLTKMMKEFDHFIPNTELHDMKTIDQAVNFFLTEVRDTTCLEDLTKLDLPKNLHINTEYLRYDRENNPLWPGKDAFPGQQTRACSAKFARKYNVVDKSKDKYIFNLNRKTFFEEQTELAEIIKKEIYRK</sequence>
<gene>
    <name evidence="8" type="ORF">CGI_10008410</name>
</gene>
<protein>
    <recommendedName>
        <fullName evidence="6">Large ribosomal subunit protein mL50</fullName>
    </recommendedName>
    <alternativeName>
        <fullName evidence="7">39S ribosomal protein L50, mitochondrial</fullName>
    </alternativeName>
</protein>
<evidence type="ECO:0000256" key="2">
    <source>
        <dbReference type="ARBA" id="ARBA00008860"/>
    </source>
</evidence>
<dbReference type="PANTHER" id="PTHR31542:SF1">
    <property type="entry name" value="LARGE RIBOSOMAL SUBUNIT PROTEIN ML50"/>
    <property type="match status" value="1"/>
</dbReference>
<keyword evidence="4" id="KW-0496">Mitochondrion</keyword>
<dbReference type="HOGENOM" id="CLU_1108007_0_0_1"/>
<comment type="subcellular location">
    <subcellularLocation>
        <location evidence="1">Mitochondrion</location>
    </subcellularLocation>
</comment>
<reference evidence="8" key="1">
    <citation type="journal article" date="2012" name="Nature">
        <title>The oyster genome reveals stress adaptation and complexity of shell formation.</title>
        <authorList>
            <person name="Zhang G."/>
            <person name="Fang X."/>
            <person name="Guo X."/>
            <person name="Li L."/>
            <person name="Luo R."/>
            <person name="Xu F."/>
            <person name="Yang P."/>
            <person name="Zhang L."/>
            <person name="Wang X."/>
            <person name="Qi H."/>
            <person name="Xiong Z."/>
            <person name="Que H."/>
            <person name="Xie Y."/>
            <person name="Holland P.W."/>
            <person name="Paps J."/>
            <person name="Zhu Y."/>
            <person name="Wu F."/>
            <person name="Chen Y."/>
            <person name="Wang J."/>
            <person name="Peng C."/>
            <person name="Meng J."/>
            <person name="Yang L."/>
            <person name="Liu J."/>
            <person name="Wen B."/>
            <person name="Zhang N."/>
            <person name="Huang Z."/>
            <person name="Zhu Q."/>
            <person name="Feng Y."/>
            <person name="Mount A."/>
            <person name="Hedgecock D."/>
            <person name="Xu Z."/>
            <person name="Liu Y."/>
            <person name="Domazet-Loso T."/>
            <person name="Du Y."/>
            <person name="Sun X."/>
            <person name="Zhang S."/>
            <person name="Liu B."/>
            <person name="Cheng P."/>
            <person name="Jiang X."/>
            <person name="Li J."/>
            <person name="Fan D."/>
            <person name="Wang W."/>
            <person name="Fu W."/>
            <person name="Wang T."/>
            <person name="Wang B."/>
            <person name="Zhang J."/>
            <person name="Peng Z."/>
            <person name="Li Y."/>
            <person name="Li N."/>
            <person name="Wang J."/>
            <person name="Chen M."/>
            <person name="He Y."/>
            <person name="Tan F."/>
            <person name="Song X."/>
            <person name="Zheng Q."/>
            <person name="Huang R."/>
            <person name="Yang H."/>
            <person name="Du X."/>
            <person name="Chen L."/>
            <person name="Yang M."/>
            <person name="Gaffney P.M."/>
            <person name="Wang S."/>
            <person name="Luo L."/>
            <person name="She Z."/>
            <person name="Ming Y."/>
            <person name="Huang W."/>
            <person name="Zhang S."/>
            <person name="Huang B."/>
            <person name="Zhang Y."/>
            <person name="Qu T."/>
            <person name="Ni P."/>
            <person name="Miao G."/>
            <person name="Wang J."/>
            <person name="Wang Q."/>
            <person name="Steinberg C.E."/>
            <person name="Wang H."/>
            <person name="Li N."/>
            <person name="Qian L."/>
            <person name="Zhang G."/>
            <person name="Li Y."/>
            <person name="Yang H."/>
            <person name="Liu X."/>
            <person name="Wang J."/>
            <person name="Yin Y."/>
            <person name="Wang J."/>
        </authorList>
    </citation>
    <scope>NUCLEOTIDE SEQUENCE [LARGE SCALE GENOMIC DNA]</scope>
    <source>
        <strain evidence="8">05x7-T-G4-1.051#20</strain>
    </source>
</reference>
<evidence type="ECO:0000256" key="4">
    <source>
        <dbReference type="ARBA" id="ARBA00023128"/>
    </source>
</evidence>
<dbReference type="EMBL" id="JH818008">
    <property type="protein sequence ID" value="EKC33437.1"/>
    <property type="molecule type" value="Genomic_DNA"/>
</dbReference>
<dbReference type="FunCoup" id="K1Q9L1">
    <property type="interactions" value="173"/>
</dbReference>
<dbReference type="AlphaFoldDB" id="K1Q9L1"/>
<dbReference type="InParanoid" id="K1Q9L1"/>
<evidence type="ECO:0000256" key="7">
    <source>
        <dbReference type="ARBA" id="ARBA00035398"/>
    </source>
</evidence>
<evidence type="ECO:0000256" key="6">
    <source>
        <dbReference type="ARBA" id="ARBA00035183"/>
    </source>
</evidence>
<evidence type="ECO:0000256" key="3">
    <source>
        <dbReference type="ARBA" id="ARBA00022980"/>
    </source>
</evidence>
<dbReference type="GO" id="GO:0005762">
    <property type="term" value="C:mitochondrial large ribosomal subunit"/>
    <property type="evidence" value="ECO:0007669"/>
    <property type="project" value="TreeGrafter"/>
</dbReference>
<organism evidence="8">
    <name type="scientific">Magallana gigas</name>
    <name type="common">Pacific oyster</name>
    <name type="synonym">Crassostrea gigas</name>
    <dbReference type="NCBI Taxonomy" id="29159"/>
    <lineage>
        <taxon>Eukaryota</taxon>
        <taxon>Metazoa</taxon>
        <taxon>Spiralia</taxon>
        <taxon>Lophotrochozoa</taxon>
        <taxon>Mollusca</taxon>
        <taxon>Bivalvia</taxon>
        <taxon>Autobranchia</taxon>
        <taxon>Pteriomorphia</taxon>
        <taxon>Ostreida</taxon>
        <taxon>Ostreoidea</taxon>
        <taxon>Ostreidae</taxon>
        <taxon>Magallana</taxon>
    </lineage>
</organism>
<dbReference type="Pfam" id="PF10501">
    <property type="entry name" value="Ribosomal_L50"/>
    <property type="match status" value="1"/>
</dbReference>
<evidence type="ECO:0000256" key="1">
    <source>
        <dbReference type="ARBA" id="ARBA00004173"/>
    </source>
</evidence>
<evidence type="ECO:0000256" key="5">
    <source>
        <dbReference type="ARBA" id="ARBA00023274"/>
    </source>
</evidence>
<dbReference type="PANTHER" id="PTHR31542">
    <property type="entry name" value="39A RIBOSOMAL PROTEIN L50, MITOCHONDRIAL"/>
    <property type="match status" value="1"/>
</dbReference>
<proteinExistence type="inferred from homology"/>